<proteinExistence type="predicted"/>
<accession>A0A0V8QIX3</accession>
<evidence type="ECO:0000313" key="1">
    <source>
        <dbReference type="EMBL" id="KSV60460.1"/>
    </source>
</evidence>
<sequence>MSTRLLFAGGNFRKDEIIIINVVWKYTGRFRKENCRKHKNLTHILQRLQRLHTGQLPKCFCFFITGYHARVK</sequence>
<protein>
    <submittedName>
        <fullName evidence="1">Uncharacterized protein</fullName>
    </submittedName>
</protein>
<comment type="caution">
    <text evidence="1">The sequence shown here is derived from an EMBL/GenBank/DDBJ whole genome shotgun (WGS) entry which is preliminary data.</text>
</comment>
<gene>
    <name evidence="1" type="ORF">ASU35_16875</name>
</gene>
<reference evidence="1 2" key="1">
    <citation type="submission" date="2015-11" db="EMBL/GenBank/DDBJ databases">
        <title>Butyribacter intestini gen. nov., sp. nov., a butyric acid-producing bacterium of the family Lachnospiraceae isolated from the human faeces.</title>
        <authorList>
            <person name="Zou Y."/>
            <person name="Xue W."/>
            <person name="Luo G."/>
            <person name="Lv M."/>
        </authorList>
    </citation>
    <scope>NUCLEOTIDE SEQUENCE [LARGE SCALE GENOMIC DNA]</scope>
    <source>
        <strain evidence="1 2">ACET-33324</strain>
    </source>
</reference>
<dbReference type="EMBL" id="LNAM01000012">
    <property type="protein sequence ID" value="KSV60460.1"/>
    <property type="molecule type" value="Genomic_DNA"/>
</dbReference>
<dbReference type="AlphaFoldDB" id="A0A0V8QIX3"/>
<organism evidence="1 2">
    <name type="scientific">Acetivibrio ethanolgignens</name>
    <dbReference type="NCBI Taxonomy" id="290052"/>
    <lineage>
        <taxon>Bacteria</taxon>
        <taxon>Bacillati</taxon>
        <taxon>Bacillota</taxon>
        <taxon>Clostridia</taxon>
        <taxon>Eubacteriales</taxon>
        <taxon>Oscillospiraceae</taxon>
        <taxon>Acetivibrio</taxon>
    </lineage>
</organism>
<dbReference type="Proteomes" id="UP000054874">
    <property type="component" value="Unassembled WGS sequence"/>
</dbReference>
<name>A0A0V8QIX3_9FIRM</name>
<evidence type="ECO:0000313" key="2">
    <source>
        <dbReference type="Proteomes" id="UP000054874"/>
    </source>
</evidence>
<keyword evidence="2" id="KW-1185">Reference proteome</keyword>